<reference evidence="1 2" key="1">
    <citation type="submission" date="2017-08" db="EMBL/GenBank/DDBJ databases">
        <title>Infants hospitalized years apart are colonized by the same room-sourced microbial strains.</title>
        <authorList>
            <person name="Brooks B."/>
            <person name="Olm M.R."/>
            <person name="Firek B.A."/>
            <person name="Baker R."/>
            <person name="Thomas B.C."/>
            <person name="Morowitz M.J."/>
            <person name="Banfield J.F."/>
        </authorList>
    </citation>
    <scope>NUCLEOTIDE SEQUENCE [LARGE SCALE GENOMIC DNA]</scope>
    <source>
        <strain evidence="1">S2_003_000_R2_14</strain>
    </source>
</reference>
<organism evidence="1 2">
    <name type="scientific">Archangium gephyra</name>
    <dbReference type="NCBI Taxonomy" id="48"/>
    <lineage>
        <taxon>Bacteria</taxon>
        <taxon>Pseudomonadati</taxon>
        <taxon>Myxococcota</taxon>
        <taxon>Myxococcia</taxon>
        <taxon>Myxococcales</taxon>
        <taxon>Cystobacterineae</taxon>
        <taxon>Archangiaceae</taxon>
        <taxon>Archangium</taxon>
    </lineage>
</organism>
<protein>
    <submittedName>
        <fullName evidence="1">DUF4230 domain-containing protein</fullName>
    </submittedName>
</protein>
<sequence length="204" mass="22380">MQWLLRVGVVALAVLAGFFLATAVGASLLPHPPDPPALVEKIREVARLETLEVRLYKRVSFAPEPTPAASVWGDVLNFIKQSLNAKEGRALVFADVSLGLDLSKVTADQLRVRGRRVEVALPPLKAQVSLRPEETEIIDSNLDSAQTAKLFELAKDAFEREVEGDSRLQERARLSAERQVRALLISAGFHDVVFVPYPMTNSGS</sequence>
<dbReference type="InterPro" id="IPR025324">
    <property type="entry name" value="DUF4230"/>
</dbReference>
<comment type="caution">
    <text evidence="1">The sequence shown here is derived from an EMBL/GenBank/DDBJ whole genome shotgun (WGS) entry which is preliminary data.</text>
</comment>
<accession>A0A2W5SM59</accession>
<proteinExistence type="predicted"/>
<dbReference type="Proteomes" id="UP000249061">
    <property type="component" value="Unassembled WGS sequence"/>
</dbReference>
<dbReference type="AlphaFoldDB" id="A0A2W5SM59"/>
<dbReference type="EMBL" id="QFQP01000066">
    <property type="protein sequence ID" value="PZR04012.1"/>
    <property type="molecule type" value="Genomic_DNA"/>
</dbReference>
<evidence type="ECO:0000313" key="1">
    <source>
        <dbReference type="EMBL" id="PZR04012.1"/>
    </source>
</evidence>
<name>A0A2W5SM59_9BACT</name>
<evidence type="ECO:0000313" key="2">
    <source>
        <dbReference type="Proteomes" id="UP000249061"/>
    </source>
</evidence>
<dbReference type="Pfam" id="PF14014">
    <property type="entry name" value="DUF4230"/>
    <property type="match status" value="1"/>
</dbReference>
<gene>
    <name evidence="1" type="ORF">DI536_34990</name>
</gene>